<comment type="caution">
    <text evidence="1">The sequence shown here is derived from an EMBL/GenBank/DDBJ whole genome shotgun (WGS) entry which is preliminary data.</text>
</comment>
<reference evidence="1" key="1">
    <citation type="submission" date="2020-04" db="EMBL/GenBank/DDBJ databases">
        <authorList>
            <person name="Alioto T."/>
            <person name="Alioto T."/>
            <person name="Gomez Garrido J."/>
        </authorList>
    </citation>
    <scope>NUCLEOTIDE SEQUENCE</scope>
    <source>
        <strain evidence="1">A484AB</strain>
    </source>
</reference>
<sequence length="225" mass="26263">MKELLTRLRLLTRHALRKITQEPREFLLSFLLVLLFLLFVQYWLKCTDECLDVVVEIARQLGTTMEGNADFVICSTILKFIRALEGLQYESALTKLLHRTLVPNRMVLGSSLSWYCNDLYFTSIKYTLTGKVRRKVYGINTYDVAMVDITVRTTYRKRLSVPVTFITRNVLFEDLTLCELLNDVLLETLYDGSKNIWDIIRMVANQSKVFISFTLLEDILADIRR</sequence>
<protein>
    <submittedName>
        <fullName evidence="1">Uncharacterized protein</fullName>
    </submittedName>
</protein>
<accession>A0A6S7HN94</accession>
<organism evidence="1 2">
    <name type="scientific">Paramuricea clavata</name>
    <name type="common">Red gorgonian</name>
    <name type="synonym">Violescent sea-whip</name>
    <dbReference type="NCBI Taxonomy" id="317549"/>
    <lineage>
        <taxon>Eukaryota</taxon>
        <taxon>Metazoa</taxon>
        <taxon>Cnidaria</taxon>
        <taxon>Anthozoa</taxon>
        <taxon>Octocorallia</taxon>
        <taxon>Malacalcyonacea</taxon>
        <taxon>Plexauridae</taxon>
        <taxon>Paramuricea</taxon>
    </lineage>
</organism>
<dbReference type="AlphaFoldDB" id="A0A6S7HN94"/>
<keyword evidence="2" id="KW-1185">Reference proteome</keyword>
<dbReference type="EMBL" id="CACRXK020004965">
    <property type="protein sequence ID" value="CAB4004670.1"/>
    <property type="molecule type" value="Genomic_DNA"/>
</dbReference>
<name>A0A6S7HN94_PARCT</name>
<gene>
    <name evidence="1" type="ORF">PACLA_8A053640</name>
</gene>
<proteinExistence type="predicted"/>
<evidence type="ECO:0000313" key="1">
    <source>
        <dbReference type="EMBL" id="CAB4004670.1"/>
    </source>
</evidence>
<evidence type="ECO:0000313" key="2">
    <source>
        <dbReference type="Proteomes" id="UP001152795"/>
    </source>
</evidence>
<dbReference type="Proteomes" id="UP001152795">
    <property type="component" value="Unassembled WGS sequence"/>
</dbReference>